<organism evidence="3 4">
    <name type="scientific">Nocardia aurantia</name>
    <dbReference type="NCBI Taxonomy" id="2585199"/>
    <lineage>
        <taxon>Bacteria</taxon>
        <taxon>Bacillati</taxon>
        <taxon>Actinomycetota</taxon>
        <taxon>Actinomycetes</taxon>
        <taxon>Mycobacteriales</taxon>
        <taxon>Nocardiaceae</taxon>
        <taxon>Nocardia</taxon>
    </lineage>
</organism>
<evidence type="ECO:0000313" key="4">
    <source>
        <dbReference type="Proteomes" id="UP000431401"/>
    </source>
</evidence>
<evidence type="ECO:0000313" key="3">
    <source>
        <dbReference type="EMBL" id="MQY31615.1"/>
    </source>
</evidence>
<keyword evidence="2" id="KW-1133">Transmembrane helix</keyword>
<protein>
    <submittedName>
        <fullName evidence="3">Uncharacterized protein</fullName>
    </submittedName>
</protein>
<evidence type="ECO:0000256" key="2">
    <source>
        <dbReference type="SAM" id="Phobius"/>
    </source>
</evidence>
<sequence length="310" mass="32494">MTNPPGPSGSEPHDEAEWWSQPDANQSNWNAPQPNWGSTPTPAAQTVQASPAPPTQAWATPPPPPPTPPQTWQPAPPPPYQGGYPTPPPRRSGGSGAVIGVVVAVVVLLIIGIGVVAVIANSGGSSKNDASATSTVTSSAASSSAASSSVARPTTSSVAASRHFSYNEVAKDWNFKLGSVSFHADWVEGRDHSSCADFEVDGALTGMGCKYAAEMVYRSEGGALMLTEYVLGMQDADHADTAAETISDSDIKLRPGSYIGNFAVGKWVADAEKDFVVVTFVTTTPAVTEDRAKDYLHYRQTDMTGALSFR</sequence>
<accession>A0A7K0E0W2</accession>
<keyword evidence="2" id="KW-0812">Transmembrane</keyword>
<dbReference type="Proteomes" id="UP000431401">
    <property type="component" value="Unassembled WGS sequence"/>
</dbReference>
<reference evidence="3 4" key="1">
    <citation type="submission" date="2019-10" db="EMBL/GenBank/DDBJ databases">
        <title>Nocardia macrotermitis sp. nov. and Nocardia aurantia sp. nov., isolated from the gut of fungus growing-termite Macrotermes natalensis.</title>
        <authorList>
            <person name="Benndorf R."/>
            <person name="Schwitalla J."/>
            <person name="Martin K."/>
            <person name="De Beer W."/>
            <person name="Kaster A.-K."/>
            <person name="Vollmers J."/>
            <person name="Poulsen M."/>
            <person name="Beemelmanns C."/>
        </authorList>
    </citation>
    <scope>NUCLEOTIDE SEQUENCE [LARGE SCALE GENOMIC DNA]</scope>
    <source>
        <strain evidence="3 4">RB56</strain>
    </source>
</reference>
<dbReference type="RefSeq" id="WP_153348841.1">
    <property type="nucleotide sequence ID" value="NZ_WEGI01000021.1"/>
</dbReference>
<dbReference type="OrthoDB" id="4537560at2"/>
<gene>
    <name evidence="3" type="ORF">NRB56_72240</name>
</gene>
<keyword evidence="4" id="KW-1185">Reference proteome</keyword>
<dbReference type="AlphaFoldDB" id="A0A7K0E0W2"/>
<keyword evidence="2" id="KW-0472">Membrane</keyword>
<dbReference type="EMBL" id="WEGI01000021">
    <property type="protein sequence ID" value="MQY31615.1"/>
    <property type="molecule type" value="Genomic_DNA"/>
</dbReference>
<evidence type="ECO:0000256" key="1">
    <source>
        <dbReference type="SAM" id="MobiDB-lite"/>
    </source>
</evidence>
<feature type="compositionally biased region" description="Polar residues" evidence="1">
    <location>
        <begin position="22"/>
        <end position="49"/>
    </location>
</feature>
<name>A0A7K0E0W2_9NOCA</name>
<feature type="transmembrane region" description="Helical" evidence="2">
    <location>
        <begin position="97"/>
        <end position="120"/>
    </location>
</feature>
<feature type="compositionally biased region" description="Pro residues" evidence="1">
    <location>
        <begin position="60"/>
        <end position="90"/>
    </location>
</feature>
<feature type="region of interest" description="Disordered" evidence="1">
    <location>
        <begin position="1"/>
        <end position="92"/>
    </location>
</feature>
<proteinExistence type="predicted"/>
<comment type="caution">
    <text evidence="3">The sequence shown here is derived from an EMBL/GenBank/DDBJ whole genome shotgun (WGS) entry which is preliminary data.</text>
</comment>